<accession>A0A6P3E5L5</accession>
<keyword evidence="8" id="KW-0492">Microsome</keyword>
<keyword evidence="11 14" id="KW-0503">Monooxygenase</keyword>
<sequence length="500" mass="58173">MSGFEILCGLAALLLAFYYYSTSTFDFWKSRGVRGPKPVFLFGNTIDLMFARISMVAYQQNLYKVYKNEPMIGLYMRRSPVLILKDPELIKDVMIRDFSRFADRGFAVHERTEPLSMHLFNLEPKRWRPLRSKLTPMFTSGKLKDMFGLILECADHFEKYLDKLTAKEEPIDFREVTAKFTTDVIGSCAFGIEMSSLSDEDSEFREIGRQIFALNLENVIRLKLRLYMPKLYDLLGYIVPDKRHAPFFTKLVTDTMKYRKEHNIYRPDFIHMLMELKEHPEKLGDIKLTDSLLTAQAFVFFAAGFETSSSAMSNALYELALNQEIQDKLRQEIREHLAKHNGELQYEHVKDMEYLEKVFKETLRKYPPGSILPRRSTSAYTFKNTKVSIPKGLMIWIPTYSLHHDADIYPNPDVFNPENFNEDAIEARHPMTYLPFGDGPRNCIGARFAIYQTKVGLITILRNYKVDVCDKTMIPYEFTKTSFLLTPKGGIYLKLTKLET</sequence>
<comment type="subcellular location">
    <subcellularLocation>
        <location evidence="3">Endoplasmic reticulum membrane</location>
        <topology evidence="3">Peripheral membrane protein</topology>
    </subcellularLocation>
    <subcellularLocation>
        <location evidence="2">Microsome membrane</location>
        <topology evidence="2">Peripheral membrane protein</topology>
    </subcellularLocation>
</comment>
<evidence type="ECO:0000256" key="3">
    <source>
        <dbReference type="ARBA" id="ARBA00004406"/>
    </source>
</evidence>
<proteinExistence type="inferred from homology"/>
<evidence type="ECO:0000256" key="14">
    <source>
        <dbReference type="RuleBase" id="RU000461"/>
    </source>
</evidence>
<dbReference type="SUPFAM" id="SSF48264">
    <property type="entry name" value="Cytochrome P450"/>
    <property type="match status" value="1"/>
</dbReference>
<keyword evidence="15" id="KW-1185">Reference proteome</keyword>
<dbReference type="AlphaFoldDB" id="A0A6P3E5L5"/>
<evidence type="ECO:0000256" key="12">
    <source>
        <dbReference type="ARBA" id="ARBA00023136"/>
    </source>
</evidence>
<evidence type="ECO:0000256" key="9">
    <source>
        <dbReference type="ARBA" id="ARBA00023002"/>
    </source>
</evidence>
<evidence type="ECO:0000256" key="6">
    <source>
        <dbReference type="ARBA" id="ARBA00022723"/>
    </source>
</evidence>
<dbReference type="OMA" id="KWRQQYG"/>
<dbReference type="KEGG" id="bim:100740804"/>
<dbReference type="InterPro" id="IPR002401">
    <property type="entry name" value="Cyt_P450_E_grp-I"/>
</dbReference>
<evidence type="ECO:0000256" key="7">
    <source>
        <dbReference type="ARBA" id="ARBA00022824"/>
    </source>
</evidence>
<protein>
    <submittedName>
        <fullName evidence="16">Probable cytochrome P450 6a14</fullName>
    </submittedName>
</protein>
<feature type="binding site" description="axial binding residue" evidence="13">
    <location>
        <position position="443"/>
    </location>
    <ligand>
        <name>heme</name>
        <dbReference type="ChEBI" id="CHEBI:30413"/>
    </ligand>
    <ligandPart>
        <name>Fe</name>
        <dbReference type="ChEBI" id="CHEBI:18248"/>
    </ligandPart>
</feature>
<reference evidence="16" key="1">
    <citation type="submission" date="2025-08" db="UniProtKB">
        <authorList>
            <consortium name="RefSeq"/>
        </authorList>
    </citation>
    <scope>IDENTIFICATION</scope>
</reference>
<name>A0A6P3E5L5_BOMIM</name>
<dbReference type="InterPro" id="IPR036396">
    <property type="entry name" value="Cyt_P450_sf"/>
</dbReference>
<evidence type="ECO:0000256" key="13">
    <source>
        <dbReference type="PIRSR" id="PIRSR602401-1"/>
    </source>
</evidence>
<dbReference type="GO" id="GO:0016705">
    <property type="term" value="F:oxidoreductase activity, acting on paired donors, with incorporation or reduction of molecular oxygen"/>
    <property type="evidence" value="ECO:0007669"/>
    <property type="project" value="InterPro"/>
</dbReference>
<evidence type="ECO:0000256" key="1">
    <source>
        <dbReference type="ARBA" id="ARBA00001971"/>
    </source>
</evidence>
<dbReference type="Pfam" id="PF00067">
    <property type="entry name" value="p450"/>
    <property type="match status" value="1"/>
</dbReference>
<dbReference type="PROSITE" id="PS00086">
    <property type="entry name" value="CYTOCHROME_P450"/>
    <property type="match status" value="1"/>
</dbReference>
<evidence type="ECO:0000256" key="8">
    <source>
        <dbReference type="ARBA" id="ARBA00022848"/>
    </source>
</evidence>
<dbReference type="RefSeq" id="XP_003494525.1">
    <property type="nucleotide sequence ID" value="XM_003494477.4"/>
</dbReference>
<dbReference type="InterPro" id="IPR017972">
    <property type="entry name" value="Cyt_P450_CS"/>
</dbReference>
<evidence type="ECO:0000256" key="10">
    <source>
        <dbReference type="ARBA" id="ARBA00023004"/>
    </source>
</evidence>
<keyword evidence="9 14" id="KW-0560">Oxidoreductase</keyword>
<dbReference type="InterPro" id="IPR050476">
    <property type="entry name" value="Insect_CytP450_Detox"/>
</dbReference>
<gene>
    <name evidence="16" type="primary">LOC100740804</name>
</gene>
<dbReference type="Gene3D" id="1.10.630.10">
    <property type="entry name" value="Cytochrome P450"/>
    <property type="match status" value="1"/>
</dbReference>
<keyword evidence="10 13" id="KW-0408">Iron</keyword>
<dbReference type="PANTHER" id="PTHR24292">
    <property type="entry name" value="CYTOCHROME P450"/>
    <property type="match status" value="1"/>
</dbReference>
<evidence type="ECO:0000313" key="16">
    <source>
        <dbReference type="RefSeq" id="XP_003494525.1"/>
    </source>
</evidence>
<dbReference type="PANTHER" id="PTHR24292:SF54">
    <property type="entry name" value="CYP9F3-RELATED"/>
    <property type="match status" value="1"/>
</dbReference>
<keyword evidence="6 13" id="KW-0479">Metal-binding</keyword>
<evidence type="ECO:0000256" key="5">
    <source>
        <dbReference type="ARBA" id="ARBA00022617"/>
    </source>
</evidence>
<dbReference type="FunFam" id="1.10.630.10:FF:000042">
    <property type="entry name" value="Cytochrome P450"/>
    <property type="match status" value="1"/>
</dbReference>
<dbReference type="InterPro" id="IPR001128">
    <property type="entry name" value="Cyt_P450"/>
</dbReference>
<dbReference type="GeneID" id="100740804"/>
<dbReference type="PRINTS" id="PR00385">
    <property type="entry name" value="P450"/>
</dbReference>
<keyword evidence="12" id="KW-0472">Membrane</keyword>
<evidence type="ECO:0000256" key="11">
    <source>
        <dbReference type="ARBA" id="ARBA00023033"/>
    </source>
</evidence>
<keyword evidence="7" id="KW-0256">Endoplasmic reticulum</keyword>
<dbReference type="GO" id="GO:0005789">
    <property type="term" value="C:endoplasmic reticulum membrane"/>
    <property type="evidence" value="ECO:0007669"/>
    <property type="project" value="UniProtKB-SubCell"/>
</dbReference>
<comment type="cofactor">
    <cofactor evidence="1 13">
        <name>heme</name>
        <dbReference type="ChEBI" id="CHEBI:30413"/>
    </cofactor>
</comment>
<comment type="similarity">
    <text evidence="4 14">Belongs to the cytochrome P450 family.</text>
</comment>
<organism evidence="15 16">
    <name type="scientific">Bombus impatiens</name>
    <name type="common">Bumblebee</name>
    <dbReference type="NCBI Taxonomy" id="132113"/>
    <lineage>
        <taxon>Eukaryota</taxon>
        <taxon>Metazoa</taxon>
        <taxon>Ecdysozoa</taxon>
        <taxon>Arthropoda</taxon>
        <taxon>Hexapoda</taxon>
        <taxon>Insecta</taxon>
        <taxon>Pterygota</taxon>
        <taxon>Neoptera</taxon>
        <taxon>Endopterygota</taxon>
        <taxon>Hymenoptera</taxon>
        <taxon>Apocrita</taxon>
        <taxon>Aculeata</taxon>
        <taxon>Apoidea</taxon>
        <taxon>Anthophila</taxon>
        <taxon>Apidae</taxon>
        <taxon>Bombus</taxon>
        <taxon>Pyrobombus</taxon>
    </lineage>
</organism>
<evidence type="ECO:0000256" key="2">
    <source>
        <dbReference type="ARBA" id="ARBA00004174"/>
    </source>
</evidence>
<dbReference type="GO" id="GO:0005506">
    <property type="term" value="F:iron ion binding"/>
    <property type="evidence" value="ECO:0007669"/>
    <property type="project" value="InterPro"/>
</dbReference>
<dbReference type="Proteomes" id="UP000515180">
    <property type="component" value="Unplaced"/>
</dbReference>
<keyword evidence="5 13" id="KW-0349">Heme</keyword>
<dbReference type="CDD" id="cd11056">
    <property type="entry name" value="CYP6-like"/>
    <property type="match status" value="1"/>
</dbReference>
<dbReference type="GO" id="GO:0004497">
    <property type="term" value="F:monooxygenase activity"/>
    <property type="evidence" value="ECO:0007669"/>
    <property type="project" value="UniProtKB-KW"/>
</dbReference>
<evidence type="ECO:0000256" key="4">
    <source>
        <dbReference type="ARBA" id="ARBA00010617"/>
    </source>
</evidence>
<dbReference type="OrthoDB" id="2789670at2759"/>
<evidence type="ECO:0000313" key="15">
    <source>
        <dbReference type="Proteomes" id="UP000515180"/>
    </source>
</evidence>
<dbReference type="PRINTS" id="PR00463">
    <property type="entry name" value="EP450I"/>
</dbReference>
<dbReference type="GO" id="GO:0020037">
    <property type="term" value="F:heme binding"/>
    <property type="evidence" value="ECO:0007669"/>
    <property type="project" value="InterPro"/>
</dbReference>